<dbReference type="InterPro" id="IPR011726">
    <property type="entry name" value="KdpF"/>
</dbReference>
<dbReference type="GO" id="GO:0008556">
    <property type="term" value="F:P-type potassium transmembrane transporter activity"/>
    <property type="evidence" value="ECO:0007669"/>
    <property type="project" value="InterPro"/>
</dbReference>
<proteinExistence type="predicted"/>
<accession>A0A6M0H1Q8</accession>
<reference evidence="1 2" key="1">
    <citation type="submission" date="2020-02" db="EMBL/GenBank/DDBJ databases">
        <title>Genome assembly of a novel Clostridium senegalense strain.</title>
        <authorList>
            <person name="Gupta T.B."/>
            <person name="Jauregui R."/>
            <person name="Maclean P."/>
            <person name="Nawarathana A."/>
            <person name="Brightwell G."/>
        </authorList>
    </citation>
    <scope>NUCLEOTIDE SEQUENCE [LARGE SCALE GENOMIC DNA]</scope>
    <source>
        <strain evidence="1 2">AGRFS4</strain>
    </source>
</reference>
<keyword evidence="2" id="KW-1185">Reference proteome</keyword>
<dbReference type="RefSeq" id="WP_081496272.1">
    <property type="nucleotide sequence ID" value="NZ_CABKRL010000001.1"/>
</dbReference>
<dbReference type="EMBL" id="JAAGPU010000011">
    <property type="protein sequence ID" value="NEU04700.1"/>
    <property type="molecule type" value="Genomic_DNA"/>
</dbReference>
<gene>
    <name evidence="1" type="primary">kdpF</name>
    <name evidence="1" type="ORF">G3M99_07435</name>
</gene>
<sequence length="25" mass="3122">MWILIITLVLLFIYLFYALFNPEKF</sequence>
<protein>
    <submittedName>
        <fullName evidence="1">K(+)-transporting ATPase subunit F</fullName>
    </submittedName>
</protein>
<dbReference type="Proteomes" id="UP000481872">
    <property type="component" value="Unassembled WGS sequence"/>
</dbReference>
<dbReference type="NCBIfam" id="TIGR02115">
    <property type="entry name" value="potass_kdpF"/>
    <property type="match status" value="1"/>
</dbReference>
<evidence type="ECO:0000313" key="2">
    <source>
        <dbReference type="Proteomes" id="UP000481872"/>
    </source>
</evidence>
<organism evidence="1 2">
    <name type="scientific">Clostridium senegalense</name>
    <dbReference type="NCBI Taxonomy" id="1465809"/>
    <lineage>
        <taxon>Bacteria</taxon>
        <taxon>Bacillati</taxon>
        <taxon>Bacillota</taxon>
        <taxon>Clostridia</taxon>
        <taxon>Eubacteriales</taxon>
        <taxon>Clostridiaceae</taxon>
        <taxon>Clostridium</taxon>
    </lineage>
</organism>
<evidence type="ECO:0000313" key="1">
    <source>
        <dbReference type="EMBL" id="NEU04700.1"/>
    </source>
</evidence>
<dbReference type="AlphaFoldDB" id="A0A6M0H1Q8"/>
<dbReference type="GO" id="GO:0005886">
    <property type="term" value="C:plasma membrane"/>
    <property type="evidence" value="ECO:0007669"/>
    <property type="project" value="InterPro"/>
</dbReference>
<name>A0A6M0H1Q8_9CLOT</name>
<dbReference type="Pfam" id="PF09604">
    <property type="entry name" value="Potass_KdpF"/>
    <property type="match status" value="1"/>
</dbReference>
<comment type="caution">
    <text evidence="1">The sequence shown here is derived from an EMBL/GenBank/DDBJ whole genome shotgun (WGS) entry which is preliminary data.</text>
</comment>